<dbReference type="Gene3D" id="3.80.10.10">
    <property type="entry name" value="Ribonuclease Inhibitor"/>
    <property type="match status" value="1"/>
</dbReference>
<dbReference type="SUPFAM" id="SSF52058">
    <property type="entry name" value="L domain-like"/>
    <property type="match status" value="1"/>
</dbReference>
<accession>A0A9N9TFJ9</accession>
<keyword evidence="1" id="KW-0732">Signal</keyword>
<organism evidence="2 3">
    <name type="scientific">Phyllotreta striolata</name>
    <name type="common">Striped flea beetle</name>
    <name type="synonym">Crioceris striolata</name>
    <dbReference type="NCBI Taxonomy" id="444603"/>
    <lineage>
        <taxon>Eukaryota</taxon>
        <taxon>Metazoa</taxon>
        <taxon>Ecdysozoa</taxon>
        <taxon>Arthropoda</taxon>
        <taxon>Hexapoda</taxon>
        <taxon>Insecta</taxon>
        <taxon>Pterygota</taxon>
        <taxon>Neoptera</taxon>
        <taxon>Endopterygota</taxon>
        <taxon>Coleoptera</taxon>
        <taxon>Polyphaga</taxon>
        <taxon>Cucujiformia</taxon>
        <taxon>Chrysomeloidea</taxon>
        <taxon>Chrysomelidae</taxon>
        <taxon>Galerucinae</taxon>
        <taxon>Alticini</taxon>
        <taxon>Phyllotreta</taxon>
    </lineage>
</organism>
<dbReference type="GO" id="GO:0031012">
    <property type="term" value="C:extracellular matrix"/>
    <property type="evidence" value="ECO:0007669"/>
    <property type="project" value="TreeGrafter"/>
</dbReference>
<keyword evidence="3" id="KW-1185">Reference proteome</keyword>
<protein>
    <submittedName>
        <fullName evidence="2">Uncharacterized protein</fullName>
    </submittedName>
</protein>
<dbReference type="PANTHER" id="PTHR24373">
    <property type="entry name" value="SLIT RELATED LEUCINE-RICH REPEAT NEURONAL PROTEIN"/>
    <property type="match status" value="1"/>
</dbReference>
<dbReference type="Pfam" id="PF13306">
    <property type="entry name" value="LRR_5"/>
    <property type="match status" value="1"/>
</dbReference>
<proteinExistence type="predicted"/>
<evidence type="ECO:0000256" key="1">
    <source>
        <dbReference type="ARBA" id="ARBA00022729"/>
    </source>
</evidence>
<gene>
    <name evidence="2" type="ORF">PHYEVI_LOCUS873</name>
</gene>
<dbReference type="AlphaFoldDB" id="A0A9N9TFJ9"/>
<reference evidence="2" key="1">
    <citation type="submission" date="2022-01" db="EMBL/GenBank/DDBJ databases">
        <authorList>
            <person name="King R."/>
        </authorList>
    </citation>
    <scope>NUCLEOTIDE SEQUENCE</scope>
</reference>
<dbReference type="InterPro" id="IPR026906">
    <property type="entry name" value="LRR_5"/>
</dbReference>
<name>A0A9N9TFJ9_PHYSR</name>
<sequence length="296" mass="33919">MEPKIYCGASSHHVHCENYNFEPGKALKLFGNENPDERTTWVDLRNCTGTLDSTSLSLLPALDYLNITDSSVELSPKVFSSMPKLRALTIGNNSKTTIRKEFFEECAVQNLTIEDSQIPTGDCFAHLKSLDNLTLKNCTLEKFNDETVSNLHLLKYLYIDKCQIGSLGDFHEHVPQLEYLYISENKMQQFDYEGIAKLEKLNTLGMYANEVGTDINYEVFQKLPKLETISFDTAVYKNLKFTEYPSLKTVHINTPTDVLNDEEQKVMDELEKLNINFEYHYYGPLNIDYSKVLICA</sequence>
<evidence type="ECO:0000313" key="3">
    <source>
        <dbReference type="Proteomes" id="UP001153712"/>
    </source>
</evidence>
<dbReference type="Proteomes" id="UP001153712">
    <property type="component" value="Chromosome 1"/>
</dbReference>
<dbReference type="InterPro" id="IPR050328">
    <property type="entry name" value="Dev_Immune_Receptor"/>
</dbReference>
<dbReference type="GO" id="GO:0005615">
    <property type="term" value="C:extracellular space"/>
    <property type="evidence" value="ECO:0007669"/>
    <property type="project" value="TreeGrafter"/>
</dbReference>
<dbReference type="EMBL" id="OU900094">
    <property type="protein sequence ID" value="CAG9854411.1"/>
    <property type="molecule type" value="Genomic_DNA"/>
</dbReference>
<dbReference type="InterPro" id="IPR032675">
    <property type="entry name" value="LRR_dom_sf"/>
</dbReference>
<dbReference type="OrthoDB" id="676979at2759"/>
<dbReference type="PANTHER" id="PTHR24373:SF398">
    <property type="entry name" value="LEUCINE-RICH REPEAT-CONTAINING G-PROTEIN COUPLED RECEPTOR 6"/>
    <property type="match status" value="1"/>
</dbReference>
<evidence type="ECO:0000313" key="2">
    <source>
        <dbReference type="EMBL" id="CAG9854411.1"/>
    </source>
</evidence>